<keyword evidence="16" id="KW-0175">Coiled coil</keyword>
<feature type="coiled-coil region" evidence="16">
    <location>
        <begin position="716"/>
        <end position="746"/>
    </location>
</feature>
<evidence type="ECO:0000256" key="15">
    <source>
        <dbReference type="ARBA" id="ARBA00039401"/>
    </source>
</evidence>
<dbReference type="InterPro" id="IPR036097">
    <property type="entry name" value="HisK_dim/P_sf"/>
</dbReference>
<dbReference type="AlphaFoldDB" id="A0A8J3BRX0"/>
<evidence type="ECO:0000256" key="14">
    <source>
        <dbReference type="ARBA" id="ARBA00023136"/>
    </source>
</evidence>
<dbReference type="InterPro" id="IPR004358">
    <property type="entry name" value="Sig_transdc_His_kin-like_C"/>
</dbReference>
<dbReference type="PROSITE" id="PS50109">
    <property type="entry name" value="HIS_KIN"/>
    <property type="match status" value="1"/>
</dbReference>
<evidence type="ECO:0000259" key="17">
    <source>
        <dbReference type="PROSITE" id="PS50109"/>
    </source>
</evidence>
<dbReference type="GO" id="GO:0000156">
    <property type="term" value="F:phosphorelay response regulator activity"/>
    <property type="evidence" value="ECO:0007669"/>
    <property type="project" value="TreeGrafter"/>
</dbReference>
<gene>
    <name evidence="19" type="ORF">GCM10010124_28900</name>
</gene>
<evidence type="ECO:0000256" key="16">
    <source>
        <dbReference type="SAM" id="Coils"/>
    </source>
</evidence>
<dbReference type="PRINTS" id="PR00344">
    <property type="entry name" value="BCTRLSENSOR"/>
</dbReference>
<dbReference type="CDD" id="cd00082">
    <property type="entry name" value="HisKA"/>
    <property type="match status" value="1"/>
</dbReference>
<dbReference type="SMART" id="SM00065">
    <property type="entry name" value="GAF"/>
    <property type="match status" value="2"/>
</dbReference>
<dbReference type="GO" id="GO:0000155">
    <property type="term" value="F:phosphorelay sensor kinase activity"/>
    <property type="evidence" value="ECO:0007669"/>
    <property type="project" value="InterPro"/>
</dbReference>
<dbReference type="EMBL" id="BMQC01000009">
    <property type="protein sequence ID" value="GGK34498.1"/>
    <property type="molecule type" value="Genomic_DNA"/>
</dbReference>
<comment type="catalytic activity">
    <reaction evidence="1">
        <text>ATP + protein L-histidine = ADP + protein N-phospho-L-histidine.</text>
        <dbReference type="EC" id="2.7.13.3"/>
    </reaction>
</comment>
<evidence type="ECO:0000256" key="5">
    <source>
        <dbReference type="ARBA" id="ARBA00012438"/>
    </source>
</evidence>
<keyword evidence="13" id="KW-0902">Two-component regulatory system</keyword>
<comment type="caution">
    <text evidence="19">The sequence shown here is derived from an EMBL/GenBank/DDBJ whole genome shotgun (WGS) entry which is preliminary data.</text>
</comment>
<dbReference type="GO" id="GO:0006355">
    <property type="term" value="P:regulation of DNA-templated transcription"/>
    <property type="evidence" value="ECO:0007669"/>
    <property type="project" value="InterPro"/>
</dbReference>
<dbReference type="SMART" id="SM00086">
    <property type="entry name" value="PAC"/>
    <property type="match status" value="1"/>
</dbReference>
<keyword evidence="12" id="KW-1133">Transmembrane helix</keyword>
<dbReference type="CDD" id="cd00130">
    <property type="entry name" value="PAS"/>
    <property type="match status" value="1"/>
</dbReference>
<feature type="coiled-coil region" evidence="16">
    <location>
        <begin position="296"/>
        <end position="323"/>
    </location>
</feature>
<dbReference type="Gene3D" id="3.30.450.40">
    <property type="match status" value="2"/>
</dbReference>
<keyword evidence="9" id="KW-0547">Nucleotide-binding</keyword>
<keyword evidence="6" id="KW-0597">Phosphoprotein</keyword>
<evidence type="ECO:0000256" key="8">
    <source>
        <dbReference type="ARBA" id="ARBA00022692"/>
    </source>
</evidence>
<evidence type="ECO:0000313" key="20">
    <source>
        <dbReference type="Proteomes" id="UP000662200"/>
    </source>
</evidence>
<evidence type="ECO:0000256" key="7">
    <source>
        <dbReference type="ARBA" id="ARBA00022679"/>
    </source>
</evidence>
<dbReference type="GO" id="GO:0007234">
    <property type="term" value="P:osmosensory signaling via phosphorelay pathway"/>
    <property type="evidence" value="ECO:0007669"/>
    <property type="project" value="TreeGrafter"/>
</dbReference>
<dbReference type="Gene3D" id="1.10.287.130">
    <property type="match status" value="1"/>
</dbReference>
<dbReference type="PANTHER" id="PTHR42878">
    <property type="entry name" value="TWO-COMPONENT HISTIDINE KINASE"/>
    <property type="match status" value="1"/>
</dbReference>
<dbReference type="EC" id="2.7.13.3" evidence="5"/>
<dbReference type="SMART" id="SM00388">
    <property type="entry name" value="HisKA"/>
    <property type="match status" value="1"/>
</dbReference>
<dbReference type="Pfam" id="PF01590">
    <property type="entry name" value="GAF"/>
    <property type="match status" value="1"/>
</dbReference>
<dbReference type="InterPro" id="IPR005467">
    <property type="entry name" value="His_kinase_dom"/>
</dbReference>
<dbReference type="Pfam" id="PF00512">
    <property type="entry name" value="HisKA"/>
    <property type="match status" value="1"/>
</dbReference>
<feature type="domain" description="PAS" evidence="18">
    <location>
        <begin position="316"/>
        <end position="352"/>
    </location>
</feature>
<dbReference type="InterPro" id="IPR003594">
    <property type="entry name" value="HATPase_dom"/>
</dbReference>
<keyword evidence="11" id="KW-0067">ATP-binding</keyword>
<evidence type="ECO:0000256" key="12">
    <source>
        <dbReference type="ARBA" id="ARBA00022989"/>
    </source>
</evidence>
<dbReference type="PANTHER" id="PTHR42878:SF7">
    <property type="entry name" value="SENSOR HISTIDINE KINASE GLRK"/>
    <property type="match status" value="1"/>
</dbReference>
<evidence type="ECO:0000256" key="3">
    <source>
        <dbReference type="ARBA" id="ARBA00004141"/>
    </source>
</evidence>
<dbReference type="RefSeq" id="WP_189114837.1">
    <property type="nucleotide sequence ID" value="NZ_BMQC01000009.1"/>
</dbReference>
<keyword evidence="7" id="KW-0808">Transferase</keyword>
<keyword evidence="10" id="KW-0418">Kinase</keyword>
<evidence type="ECO:0000256" key="9">
    <source>
        <dbReference type="ARBA" id="ARBA00022741"/>
    </source>
</evidence>
<name>A0A8J3BRX0_9ACTN</name>
<keyword evidence="14" id="KW-0472">Membrane</keyword>
<dbReference type="Gene3D" id="3.30.565.10">
    <property type="entry name" value="Histidine kinase-like ATPase, C-terminal domain"/>
    <property type="match status" value="1"/>
</dbReference>
<dbReference type="InterPro" id="IPR035965">
    <property type="entry name" value="PAS-like_dom_sf"/>
</dbReference>
<evidence type="ECO:0000256" key="4">
    <source>
        <dbReference type="ARBA" id="ARBA00004236"/>
    </source>
</evidence>
<dbReference type="InterPro" id="IPR050351">
    <property type="entry name" value="BphY/WalK/GraS-like"/>
</dbReference>
<reference evidence="19" key="1">
    <citation type="journal article" date="2014" name="Int. J. Syst. Evol. Microbiol.">
        <title>Complete genome sequence of Corynebacterium casei LMG S-19264T (=DSM 44701T), isolated from a smear-ripened cheese.</title>
        <authorList>
            <consortium name="US DOE Joint Genome Institute (JGI-PGF)"/>
            <person name="Walter F."/>
            <person name="Albersmeier A."/>
            <person name="Kalinowski J."/>
            <person name="Ruckert C."/>
        </authorList>
    </citation>
    <scope>NUCLEOTIDE SEQUENCE</scope>
    <source>
        <strain evidence="19">JCM 3091</strain>
    </source>
</reference>
<dbReference type="InterPro" id="IPR001610">
    <property type="entry name" value="PAC"/>
</dbReference>
<evidence type="ECO:0000256" key="11">
    <source>
        <dbReference type="ARBA" id="ARBA00022840"/>
    </source>
</evidence>
<dbReference type="InterPro" id="IPR036890">
    <property type="entry name" value="HATPase_C_sf"/>
</dbReference>
<dbReference type="FunFam" id="1.10.287.130:FF:000001">
    <property type="entry name" value="Two-component sensor histidine kinase"/>
    <property type="match status" value="1"/>
</dbReference>
<evidence type="ECO:0000256" key="1">
    <source>
        <dbReference type="ARBA" id="ARBA00000085"/>
    </source>
</evidence>
<dbReference type="SUPFAM" id="SSF47384">
    <property type="entry name" value="Homodimeric domain of signal transducing histidine kinase"/>
    <property type="match status" value="1"/>
</dbReference>
<comment type="cofactor">
    <cofactor evidence="2">
        <name>a divalent metal cation</name>
        <dbReference type="ChEBI" id="CHEBI:60240"/>
    </cofactor>
</comment>
<dbReference type="Pfam" id="PF02518">
    <property type="entry name" value="HATPase_c"/>
    <property type="match status" value="1"/>
</dbReference>
<dbReference type="SUPFAM" id="SSF55785">
    <property type="entry name" value="PYP-like sensor domain (PAS domain)"/>
    <property type="match status" value="3"/>
</dbReference>
<evidence type="ECO:0000256" key="10">
    <source>
        <dbReference type="ARBA" id="ARBA00022777"/>
    </source>
</evidence>
<dbReference type="GO" id="GO:0005886">
    <property type="term" value="C:plasma membrane"/>
    <property type="evidence" value="ECO:0007669"/>
    <property type="project" value="UniProtKB-SubCell"/>
</dbReference>
<feature type="domain" description="PAS" evidence="18">
    <location>
        <begin position="180"/>
        <end position="251"/>
    </location>
</feature>
<evidence type="ECO:0000259" key="18">
    <source>
        <dbReference type="PROSITE" id="PS50112"/>
    </source>
</evidence>
<dbReference type="Pfam" id="PF08448">
    <property type="entry name" value="PAS_4"/>
    <property type="match status" value="1"/>
</dbReference>
<dbReference type="InterPro" id="IPR013656">
    <property type="entry name" value="PAS_4"/>
</dbReference>
<dbReference type="InterPro" id="IPR000014">
    <property type="entry name" value="PAS"/>
</dbReference>
<organism evidence="19 20">
    <name type="scientific">Pilimelia terevasa</name>
    <dbReference type="NCBI Taxonomy" id="53372"/>
    <lineage>
        <taxon>Bacteria</taxon>
        <taxon>Bacillati</taxon>
        <taxon>Actinomycetota</taxon>
        <taxon>Actinomycetes</taxon>
        <taxon>Micromonosporales</taxon>
        <taxon>Micromonosporaceae</taxon>
        <taxon>Pilimelia</taxon>
    </lineage>
</organism>
<dbReference type="FunFam" id="3.30.565.10:FF:000006">
    <property type="entry name" value="Sensor histidine kinase WalK"/>
    <property type="match status" value="1"/>
</dbReference>
<evidence type="ECO:0000313" key="19">
    <source>
        <dbReference type="EMBL" id="GGK34498.1"/>
    </source>
</evidence>
<comment type="subcellular location">
    <subcellularLocation>
        <location evidence="4">Cell membrane</location>
    </subcellularLocation>
    <subcellularLocation>
        <location evidence="3">Membrane</location>
        <topology evidence="3">Multi-pass membrane protein</topology>
    </subcellularLocation>
</comment>
<dbReference type="SMART" id="SM00387">
    <property type="entry name" value="HATPase_c"/>
    <property type="match status" value="1"/>
</dbReference>
<dbReference type="SMART" id="SM00091">
    <property type="entry name" value="PAS"/>
    <property type="match status" value="3"/>
</dbReference>
<dbReference type="Proteomes" id="UP000662200">
    <property type="component" value="Unassembled WGS sequence"/>
</dbReference>
<dbReference type="InterPro" id="IPR029016">
    <property type="entry name" value="GAF-like_dom_sf"/>
</dbReference>
<evidence type="ECO:0000256" key="6">
    <source>
        <dbReference type="ARBA" id="ARBA00022553"/>
    </source>
</evidence>
<protein>
    <recommendedName>
        <fullName evidence="15">Sensor-like histidine kinase SenX3</fullName>
        <ecNumber evidence="5">2.7.13.3</ecNumber>
    </recommendedName>
</protein>
<dbReference type="SUPFAM" id="SSF55781">
    <property type="entry name" value="GAF domain-like"/>
    <property type="match status" value="2"/>
</dbReference>
<proteinExistence type="predicted"/>
<keyword evidence="8" id="KW-0812">Transmembrane</keyword>
<dbReference type="InterPro" id="IPR013767">
    <property type="entry name" value="PAS_fold"/>
</dbReference>
<dbReference type="InterPro" id="IPR003018">
    <property type="entry name" value="GAF"/>
</dbReference>
<dbReference type="Pfam" id="PF00989">
    <property type="entry name" value="PAS"/>
    <property type="match status" value="1"/>
</dbReference>
<dbReference type="GO" id="GO:0030295">
    <property type="term" value="F:protein kinase activator activity"/>
    <property type="evidence" value="ECO:0007669"/>
    <property type="project" value="TreeGrafter"/>
</dbReference>
<sequence length="978" mass="103953">MTSGEHEADVQARVTDPARLRTLRASGLLEAGALPSLDRLSGLAARVLGAPTALVSLVDAAHQVFASGCGLPAPVAPGSRVGLSHSFCRYVVAADAPVLVSDARGDARLAGSPAVRDLGVVAYAGVPLRAADGTVLGAFCVVDHAPRRWTDDEVATLSDLAAAARSELALRCANGELRLAADRMRAVLDSAQDAFVSMDSDGRFTAWNAAAARLFGWGAAEAVGRTASELIIPERFRAAHEQGLARVRDTGQSPLPGQRLALTAVDRAGREFPVEMTLQVSLERDRPVFHAFLHDITARHAAARELDRERQRLEDERSFLRALLDSLDAGVAACDSDGRLALFNHRLREVHGADAQAVDAGNWSGTYALYAADARTPLAAEEIPLARAFAGEVVVGQEMVVRPPGAPPRRFLANGRPIDTADGRRLGAVVAMHDITGAHRAETLRRARHAVAQALSEAVRADEAGAAALAAVGTELGWVSGAYWQVAGGRALARVSGWSAFGAAPEAAPGDARLPGLVWWRAAEIWTGDLPRPPRAATDPPGGAIGLPVRSGDRVLGVLVFHTGADARPEDDVLAVLREVCAHVGRFVERRHAEDLTLALAAARRDFDRVVEQVNDYLWTVEIRPGGEVRSVYASPNGTGVFGAVLPTDTDMAAVLAERMHPGDRAAFAAFHATVARGASAEIECRVRGYDDVTRWVWTRAVPRREDGALFVDGICTNITERRQLAEQRERLLEREREQVRQLREVDRLKDELVAVVSHELRNPVTSIRGYAEMLLDDPELPATPRHFAEVIDRKSSHLHHLVEDLLTLARLDAGSIEIDPRPLSAARLIREAVQEQGPAAQAKNLTVAVATGRLSPVHGDPTRLRQVLDNLISNAVKYTPEGGTVRVVAADAEAGVVVTVTDTGIGIPADQYGQLFQRFFRARTAVAAGITGTGLGLAITKAVVEAHGGTIAAAPAPGGGTAFTVSLPAVGAPHAAV</sequence>
<evidence type="ECO:0000256" key="2">
    <source>
        <dbReference type="ARBA" id="ARBA00001968"/>
    </source>
</evidence>
<dbReference type="Gene3D" id="3.30.450.20">
    <property type="entry name" value="PAS domain"/>
    <property type="match status" value="3"/>
</dbReference>
<dbReference type="InterPro" id="IPR003661">
    <property type="entry name" value="HisK_dim/P_dom"/>
</dbReference>
<dbReference type="PROSITE" id="PS50112">
    <property type="entry name" value="PAS"/>
    <property type="match status" value="2"/>
</dbReference>
<keyword evidence="20" id="KW-1185">Reference proteome</keyword>
<reference evidence="19" key="2">
    <citation type="submission" date="2020-09" db="EMBL/GenBank/DDBJ databases">
        <authorList>
            <person name="Sun Q."/>
            <person name="Ohkuma M."/>
        </authorList>
    </citation>
    <scope>NUCLEOTIDE SEQUENCE</scope>
    <source>
        <strain evidence="19">JCM 3091</strain>
    </source>
</reference>
<dbReference type="CDD" id="cd00075">
    <property type="entry name" value="HATPase"/>
    <property type="match status" value="1"/>
</dbReference>
<evidence type="ECO:0000256" key="13">
    <source>
        <dbReference type="ARBA" id="ARBA00023012"/>
    </source>
</evidence>
<feature type="domain" description="Histidine kinase" evidence="17">
    <location>
        <begin position="756"/>
        <end position="972"/>
    </location>
</feature>
<accession>A0A8J3BRX0</accession>
<dbReference type="NCBIfam" id="TIGR00229">
    <property type="entry name" value="sensory_box"/>
    <property type="match status" value="1"/>
</dbReference>
<dbReference type="GO" id="GO:0005509">
    <property type="term" value="F:calcium ion binding"/>
    <property type="evidence" value="ECO:0007669"/>
    <property type="project" value="UniProtKB-ARBA"/>
</dbReference>
<dbReference type="SUPFAM" id="SSF55874">
    <property type="entry name" value="ATPase domain of HSP90 chaperone/DNA topoisomerase II/histidine kinase"/>
    <property type="match status" value="1"/>
</dbReference>